<reference evidence="2" key="1">
    <citation type="submission" date="2019-02" db="EMBL/GenBank/DDBJ databases">
        <title>Structural and Functional analysis of Lanthipeptide from Bacillus thuringiensis serovar andalousiensis B23193.</title>
        <authorList>
            <person name="Andreeva J.V."/>
            <person name="Grigoreva A."/>
        </authorList>
    </citation>
    <scope>NUCLEOTIDE SEQUENCE [LARGE SCALE GENOMIC DNA]</scope>
    <source>
        <strain evidence="2">B23193</strain>
    </source>
</reference>
<evidence type="ECO:0000313" key="2">
    <source>
        <dbReference type="Proteomes" id="UP000501374"/>
    </source>
</evidence>
<gene>
    <name evidence="1" type="ORF">EVG22_30020</name>
</gene>
<accession>A0A6H0TSH1</accession>
<proteinExistence type="predicted"/>
<organism evidence="1 2">
    <name type="scientific">Bacillus thuringiensis serovar andalousiensis</name>
    <dbReference type="NCBI Taxonomy" id="257985"/>
    <lineage>
        <taxon>Bacteria</taxon>
        <taxon>Bacillati</taxon>
        <taxon>Bacillota</taxon>
        <taxon>Bacilli</taxon>
        <taxon>Bacillales</taxon>
        <taxon>Bacillaceae</taxon>
        <taxon>Bacillus</taxon>
        <taxon>Bacillus cereus group</taxon>
    </lineage>
</organism>
<protein>
    <submittedName>
        <fullName evidence="1">Uncharacterized protein</fullName>
    </submittedName>
</protein>
<dbReference type="Proteomes" id="UP000501374">
    <property type="component" value="Chromosome"/>
</dbReference>
<sequence length="127" mass="14809">MSFNLGGYIDNYNTYEKPERYIEIELPLGVTFVGEGIQLDEDKLKIYKYVKGLAWSSGYEYFNNIEMLQNSNVGRIRIEKTALNHYYIHAYIENIKLNVDTSIYKEDYLTFKVGGNTLTASKKIPRE</sequence>
<name>A0A6H0TSH1_BACTU</name>
<dbReference type="AlphaFoldDB" id="A0A6H0TSH1"/>
<evidence type="ECO:0000313" key="1">
    <source>
        <dbReference type="EMBL" id="QIW22688.1"/>
    </source>
</evidence>
<dbReference type="EMBL" id="CP035727">
    <property type="protein sequence ID" value="QIW22688.1"/>
    <property type="molecule type" value="Genomic_DNA"/>
</dbReference>